<feature type="region of interest" description="Disordered" evidence="1">
    <location>
        <begin position="1"/>
        <end position="24"/>
    </location>
</feature>
<dbReference type="AlphaFoldDB" id="A0A0K8PYH1"/>
<dbReference type="Proteomes" id="UP000053859">
    <property type="component" value="Unassembled WGS sequence"/>
</dbReference>
<proteinExistence type="predicted"/>
<feature type="region of interest" description="Disordered" evidence="1">
    <location>
        <begin position="160"/>
        <end position="183"/>
    </location>
</feature>
<protein>
    <submittedName>
        <fullName evidence="2">Uncharacterized protein</fullName>
    </submittedName>
</protein>
<keyword evidence="3" id="KW-1185">Reference proteome</keyword>
<evidence type="ECO:0000256" key="1">
    <source>
        <dbReference type="SAM" id="MobiDB-lite"/>
    </source>
</evidence>
<gene>
    <name evidence="2" type="ORF">SAZU_7657</name>
</gene>
<sequence>MVQDEGESGQQGRRLGAGRELVGQHDQVVHQPRVGHGGQAAAYLRTQQPPRIRLALDLVPGALEVPPAGQLPQPGQLVGHVGAGEVGPADDPRDQLVLVGERQEFRGLLGDGDGLDEDGAVDARRAGLGCEILHGEVAPDRVALGDPVLVPHGQVPDVVVRVDHGHDGSSQTTGRPASAPSPE</sequence>
<dbReference type="EMBL" id="DF968478">
    <property type="protein sequence ID" value="GAP52778.1"/>
    <property type="molecule type" value="Genomic_DNA"/>
</dbReference>
<evidence type="ECO:0000313" key="2">
    <source>
        <dbReference type="EMBL" id="GAP52778.1"/>
    </source>
</evidence>
<accession>A0A0K8PYH1</accession>
<name>A0A0K8PYH1_STRAJ</name>
<reference evidence="2" key="1">
    <citation type="journal article" date="2015" name="Genome Announc.">
        <title>Draft Genome Sequence of Thiostrepton-Producing Streptomyces azureus ATCC 14921.</title>
        <authorList>
            <person name="Sakihara K."/>
            <person name="Maeda J."/>
            <person name="Tashiro K."/>
            <person name="Fujino Y."/>
            <person name="Kuhara S."/>
            <person name="Ohshima T."/>
            <person name="Ogata S."/>
            <person name="Doi K."/>
        </authorList>
    </citation>
    <scope>NUCLEOTIDE SEQUENCE [LARGE SCALE GENOMIC DNA]</scope>
    <source>
        <strain evidence="2">ATCC14921</strain>
    </source>
</reference>
<evidence type="ECO:0000313" key="3">
    <source>
        <dbReference type="Proteomes" id="UP000053859"/>
    </source>
</evidence>
<organism evidence="2 3">
    <name type="scientific">Streptomyces azureus</name>
    <dbReference type="NCBI Taxonomy" id="146537"/>
    <lineage>
        <taxon>Bacteria</taxon>
        <taxon>Bacillati</taxon>
        <taxon>Actinomycetota</taxon>
        <taxon>Actinomycetes</taxon>
        <taxon>Kitasatosporales</taxon>
        <taxon>Streptomycetaceae</taxon>
        <taxon>Streptomyces</taxon>
    </lineage>
</organism>